<reference evidence="2 3" key="1">
    <citation type="journal article" date="2024" name="Microbiol. Resour. Announc.">
        <title>Genome annotations for the ascomycete fungi Trichoderma harzianum, Trichoderma aggressivum, and Purpureocillium lilacinum.</title>
        <authorList>
            <person name="Beijen E.P.W."/>
            <person name="Ohm R.A."/>
        </authorList>
    </citation>
    <scope>NUCLEOTIDE SEQUENCE [LARGE SCALE GENOMIC DNA]</scope>
    <source>
        <strain evidence="2 3">CBS 150709</strain>
    </source>
</reference>
<comment type="caution">
    <text evidence="2">The sequence shown here is derived from an EMBL/GenBank/DDBJ whole genome shotgun (WGS) entry which is preliminary data.</text>
</comment>
<evidence type="ECO:0000256" key="1">
    <source>
        <dbReference type="SAM" id="MobiDB-lite"/>
    </source>
</evidence>
<accession>A0ABR0CE82</accession>
<feature type="region of interest" description="Disordered" evidence="1">
    <location>
        <begin position="141"/>
        <end position="235"/>
    </location>
</feature>
<feature type="compositionally biased region" description="Acidic residues" evidence="1">
    <location>
        <begin position="214"/>
        <end position="224"/>
    </location>
</feature>
<organism evidence="2 3">
    <name type="scientific">Purpureocillium lilacinum</name>
    <name type="common">Paecilomyces lilacinus</name>
    <dbReference type="NCBI Taxonomy" id="33203"/>
    <lineage>
        <taxon>Eukaryota</taxon>
        <taxon>Fungi</taxon>
        <taxon>Dikarya</taxon>
        <taxon>Ascomycota</taxon>
        <taxon>Pezizomycotina</taxon>
        <taxon>Sordariomycetes</taxon>
        <taxon>Hypocreomycetidae</taxon>
        <taxon>Hypocreales</taxon>
        <taxon>Ophiocordycipitaceae</taxon>
        <taxon>Purpureocillium</taxon>
    </lineage>
</organism>
<feature type="compositionally biased region" description="Low complexity" evidence="1">
    <location>
        <begin position="413"/>
        <end position="429"/>
    </location>
</feature>
<evidence type="ECO:0000313" key="3">
    <source>
        <dbReference type="Proteomes" id="UP001287286"/>
    </source>
</evidence>
<feature type="compositionally biased region" description="Basic and acidic residues" evidence="1">
    <location>
        <begin position="225"/>
        <end position="235"/>
    </location>
</feature>
<feature type="region of interest" description="Disordered" evidence="1">
    <location>
        <begin position="66"/>
        <end position="121"/>
    </location>
</feature>
<evidence type="ECO:0000313" key="2">
    <source>
        <dbReference type="EMBL" id="KAK4094560.1"/>
    </source>
</evidence>
<protein>
    <submittedName>
        <fullName evidence="2">Uncharacterized protein</fullName>
    </submittedName>
</protein>
<dbReference type="EMBL" id="JAWRVI010000003">
    <property type="protein sequence ID" value="KAK4094560.1"/>
    <property type="molecule type" value="Genomic_DNA"/>
</dbReference>
<sequence>MRAGGHTEVSAICGQRLASMAATIKMNGVEDASRLSRNIMRVASGLVLALSALALGRAIPPNECSHEVQDATQNQDAPLEKRGGCWPWGRNEAKDEPYTAKSSTDQDKELQEQPKDASARLDREYREAVRQFEEWLAGIRHGSGENNSWDQNTRRARRAVESSSRGGRKSESSDDSDSPTRSEGAPLEKRGGCFGCRGKKEKDEPYAVKSSTDQDQELLEQPEDPSDRSRLDRELKEAYKEFDDIFASLSYSPGEDKNGKSKPLKGILKGGNSSGASSGRKHVHFESPDPMEQPPSQPSGPVNGERRGRLGGVSSESMVRRFVSPPRSNQGKDQQKDSNSKPLKSILKNGNPKPLKSILKNGNSPGGSSGRKTVGFGSPAPMRQPPSQPSGPVNGGRRGRLGGVSSEGMVRRPVSVPHPKSKPVSSPKSNPGPEPHRNGRPKPLKSILKDGNRSEGSSAGKGVHWGTPLTKAQRVKRPGPPREPWHYAV</sequence>
<keyword evidence="3" id="KW-1185">Reference proteome</keyword>
<feature type="region of interest" description="Disordered" evidence="1">
    <location>
        <begin position="249"/>
        <end position="489"/>
    </location>
</feature>
<dbReference type="Proteomes" id="UP001287286">
    <property type="component" value="Unassembled WGS sequence"/>
</dbReference>
<name>A0ABR0CE82_PURLI</name>
<feature type="compositionally biased region" description="Basic and acidic residues" evidence="1">
    <location>
        <begin position="91"/>
        <end position="121"/>
    </location>
</feature>
<proteinExistence type="predicted"/>
<gene>
    <name evidence="2" type="ORF">Purlil1_1165</name>
</gene>